<evidence type="ECO:0000313" key="7">
    <source>
        <dbReference type="EMBL" id="RCL39209.1"/>
    </source>
</evidence>
<keyword evidence="3 6" id="KW-0808">Transferase</keyword>
<organism evidence="7 8">
    <name type="scientific">SAR86 cluster bacterium</name>
    <dbReference type="NCBI Taxonomy" id="2030880"/>
    <lineage>
        <taxon>Bacteria</taxon>
        <taxon>Pseudomonadati</taxon>
        <taxon>Pseudomonadota</taxon>
        <taxon>Gammaproteobacteria</taxon>
        <taxon>SAR86 cluster</taxon>
    </lineage>
</organism>
<dbReference type="CDD" id="cd02440">
    <property type="entry name" value="AdoMet_MTases"/>
    <property type="match status" value="1"/>
</dbReference>
<dbReference type="EMBL" id="QOPD01000001">
    <property type="protein sequence ID" value="RCL39209.1"/>
    <property type="molecule type" value="Genomic_DNA"/>
</dbReference>
<sequence length="249" mass="28472">MSSEDNEKVFFGSKEVSKKDKKLGVDNIFTKVNENYDLMNDLMSLGAHRLWKNHFVSTSDINENSVILDLAGGTGDISKKASKIISKQNVYLCDQNASMVENAKERSLNEGFYNSMHFHVASAEDLPFDDNFFDQVFISFGFRNFSDKPKALKEIRRVVKSGGFLNILEFSKVQDQIFSKIYDFYSFNVIPKIGKIISNDSDSYKYLVESIRTHEDQEGLRKMILDCGFDKADFENLYNGIVSIHKAKK</sequence>
<keyword evidence="2 6" id="KW-0489">Methyltransferase</keyword>
<comment type="function">
    <text evidence="6">Methyltransferase required for the conversion of demethylmenaquinol (DMKH2) to menaquinol (MKH2) and the conversion of 2-polyprenyl-6-methoxy-1,4-benzoquinol (DDMQH2) to 2-polyprenyl-3-methyl-6-methoxy-1,4-benzoquinol (DMQH2).</text>
</comment>
<protein>
    <recommendedName>
        <fullName evidence="6">Ubiquinone/menaquinone biosynthesis C-methyltransferase UbiE</fullName>
        <ecNumber evidence="6">2.1.1.163</ecNumber>
        <ecNumber evidence="6">2.1.1.201</ecNumber>
    </recommendedName>
    <alternativeName>
        <fullName evidence="6">2-methoxy-6-polyprenyl-1,4-benzoquinol methylase</fullName>
    </alternativeName>
    <alternativeName>
        <fullName evidence="6">Demethylmenaquinone methyltransferase</fullName>
    </alternativeName>
</protein>
<dbReference type="InterPro" id="IPR004033">
    <property type="entry name" value="UbiE/COQ5_MeTrFase"/>
</dbReference>
<keyword evidence="4 6" id="KW-0831">Ubiquinone biosynthesis</keyword>
<dbReference type="PANTHER" id="PTHR43591:SF24">
    <property type="entry name" value="2-METHOXY-6-POLYPRENYL-1,4-BENZOQUINOL METHYLASE, MITOCHONDRIAL"/>
    <property type="match status" value="1"/>
</dbReference>
<dbReference type="Pfam" id="PF01209">
    <property type="entry name" value="Ubie_methyltran"/>
    <property type="match status" value="1"/>
</dbReference>
<evidence type="ECO:0000256" key="5">
    <source>
        <dbReference type="ARBA" id="ARBA00022691"/>
    </source>
</evidence>
<dbReference type="UniPathway" id="UPA00079">
    <property type="reaction ID" value="UER00169"/>
</dbReference>
<comment type="pathway">
    <text evidence="6">Cofactor biosynthesis; ubiquinone biosynthesis.</text>
</comment>
<proteinExistence type="inferred from homology"/>
<dbReference type="GO" id="GO:0032259">
    <property type="term" value="P:methylation"/>
    <property type="evidence" value="ECO:0007669"/>
    <property type="project" value="UniProtKB-KW"/>
</dbReference>
<dbReference type="AlphaFoldDB" id="A0A368BPF9"/>
<dbReference type="GO" id="GO:0043770">
    <property type="term" value="F:demethylmenaquinone methyltransferase activity"/>
    <property type="evidence" value="ECO:0007669"/>
    <property type="project" value="UniProtKB-UniRule"/>
</dbReference>
<comment type="similarity">
    <text evidence="6">Belongs to the class I-like SAM-binding methyltransferase superfamily. MenG/UbiE family.</text>
</comment>
<feature type="binding site" evidence="6">
    <location>
        <position position="94"/>
    </location>
    <ligand>
        <name>S-adenosyl-L-methionine</name>
        <dbReference type="ChEBI" id="CHEBI:59789"/>
    </ligand>
</feature>
<dbReference type="Proteomes" id="UP000252147">
    <property type="component" value="Unassembled WGS sequence"/>
</dbReference>
<comment type="caution">
    <text evidence="6">Lacks conserved residue(s) required for the propagation of feature annotation.</text>
</comment>
<keyword evidence="5 6" id="KW-0949">S-adenosyl-L-methionine</keyword>
<dbReference type="HAMAP" id="MF_01813">
    <property type="entry name" value="MenG_UbiE_methyltr"/>
    <property type="match status" value="1"/>
</dbReference>
<dbReference type="NCBIfam" id="TIGR01934">
    <property type="entry name" value="MenG_MenH_UbiE"/>
    <property type="match status" value="1"/>
</dbReference>
<accession>A0A368BPF9</accession>
<dbReference type="GO" id="GO:0009234">
    <property type="term" value="P:menaquinone biosynthetic process"/>
    <property type="evidence" value="ECO:0007669"/>
    <property type="project" value="UniProtKB-UniRule"/>
</dbReference>
<comment type="pathway">
    <text evidence="6">Quinol/quinone metabolism; menaquinone biosynthesis; menaquinol from 1,4-dihydroxy-2-naphthoate: step 2/2.</text>
</comment>
<evidence type="ECO:0000313" key="8">
    <source>
        <dbReference type="Proteomes" id="UP000252147"/>
    </source>
</evidence>
<dbReference type="EC" id="2.1.1.201" evidence="6"/>
<evidence type="ECO:0000256" key="2">
    <source>
        <dbReference type="ARBA" id="ARBA00022603"/>
    </source>
</evidence>
<feature type="binding site" evidence="6">
    <location>
        <position position="74"/>
    </location>
    <ligand>
        <name>S-adenosyl-L-methionine</name>
        <dbReference type="ChEBI" id="CHEBI:59789"/>
    </ligand>
</feature>
<comment type="catalytic activity">
    <reaction evidence="6">
        <text>a 2-demethylmenaquinol + S-adenosyl-L-methionine = a menaquinol + S-adenosyl-L-homocysteine + H(+)</text>
        <dbReference type="Rhea" id="RHEA:42640"/>
        <dbReference type="Rhea" id="RHEA-COMP:9539"/>
        <dbReference type="Rhea" id="RHEA-COMP:9563"/>
        <dbReference type="ChEBI" id="CHEBI:15378"/>
        <dbReference type="ChEBI" id="CHEBI:18151"/>
        <dbReference type="ChEBI" id="CHEBI:55437"/>
        <dbReference type="ChEBI" id="CHEBI:57856"/>
        <dbReference type="ChEBI" id="CHEBI:59789"/>
        <dbReference type="EC" id="2.1.1.163"/>
    </reaction>
</comment>
<comment type="caution">
    <text evidence="7">The sequence shown here is derived from an EMBL/GenBank/DDBJ whole genome shotgun (WGS) entry which is preliminary data.</text>
</comment>
<dbReference type="UniPathway" id="UPA00232"/>
<dbReference type="PANTHER" id="PTHR43591">
    <property type="entry name" value="METHYLTRANSFERASE"/>
    <property type="match status" value="1"/>
</dbReference>
<keyword evidence="1 6" id="KW-0474">Menaquinone biosynthesis</keyword>
<evidence type="ECO:0000256" key="6">
    <source>
        <dbReference type="HAMAP-Rule" id="MF_01813"/>
    </source>
</evidence>
<name>A0A368BPF9_9GAMM</name>
<dbReference type="SUPFAM" id="SSF53335">
    <property type="entry name" value="S-adenosyl-L-methionine-dependent methyltransferases"/>
    <property type="match status" value="1"/>
</dbReference>
<evidence type="ECO:0000256" key="4">
    <source>
        <dbReference type="ARBA" id="ARBA00022688"/>
    </source>
</evidence>
<reference evidence="7 8" key="1">
    <citation type="journal article" date="2018" name="Microbiome">
        <title>Fine metagenomic profile of the Mediterranean stratified and mixed water columns revealed by assembly and recruitment.</title>
        <authorList>
            <person name="Haro-Moreno J.M."/>
            <person name="Lopez-Perez M."/>
            <person name="De La Torre J.R."/>
            <person name="Picazo A."/>
            <person name="Camacho A."/>
            <person name="Rodriguez-Valera F."/>
        </authorList>
    </citation>
    <scope>NUCLEOTIDE SEQUENCE [LARGE SCALE GENOMIC DNA]</scope>
    <source>
        <strain evidence="7">MED-G83</strain>
    </source>
</reference>
<evidence type="ECO:0000256" key="3">
    <source>
        <dbReference type="ARBA" id="ARBA00022679"/>
    </source>
</evidence>
<feature type="binding site" evidence="6">
    <location>
        <position position="139"/>
    </location>
    <ligand>
        <name>S-adenosyl-L-methionine</name>
        <dbReference type="ChEBI" id="CHEBI:59789"/>
    </ligand>
</feature>
<dbReference type="GO" id="GO:0008425">
    <property type="term" value="F:2-methoxy-6-polyprenyl-1,4-benzoquinol methyltransferase activity"/>
    <property type="evidence" value="ECO:0007669"/>
    <property type="project" value="UniProtKB-UniRule"/>
</dbReference>
<dbReference type="PROSITE" id="PS51608">
    <property type="entry name" value="SAM_MT_UBIE"/>
    <property type="match status" value="1"/>
</dbReference>
<dbReference type="Gene3D" id="3.40.50.150">
    <property type="entry name" value="Vaccinia Virus protein VP39"/>
    <property type="match status" value="1"/>
</dbReference>
<comment type="catalytic activity">
    <reaction evidence="6">
        <text>a 2-methoxy-6-(all-trans-polyprenyl)benzene-1,4-diol + S-adenosyl-L-methionine = a 5-methoxy-2-methyl-3-(all-trans-polyprenyl)benzene-1,4-diol + S-adenosyl-L-homocysteine + H(+)</text>
        <dbReference type="Rhea" id="RHEA:28286"/>
        <dbReference type="Rhea" id="RHEA-COMP:10858"/>
        <dbReference type="Rhea" id="RHEA-COMP:10859"/>
        <dbReference type="ChEBI" id="CHEBI:15378"/>
        <dbReference type="ChEBI" id="CHEBI:57856"/>
        <dbReference type="ChEBI" id="CHEBI:59789"/>
        <dbReference type="ChEBI" id="CHEBI:84166"/>
        <dbReference type="ChEBI" id="CHEBI:84167"/>
        <dbReference type="EC" id="2.1.1.201"/>
    </reaction>
</comment>
<dbReference type="InterPro" id="IPR029063">
    <property type="entry name" value="SAM-dependent_MTases_sf"/>
</dbReference>
<dbReference type="GO" id="GO:0009060">
    <property type="term" value="P:aerobic respiration"/>
    <property type="evidence" value="ECO:0007669"/>
    <property type="project" value="UniProtKB-UniRule"/>
</dbReference>
<dbReference type="PROSITE" id="PS01183">
    <property type="entry name" value="UBIE_1"/>
    <property type="match status" value="1"/>
</dbReference>
<gene>
    <name evidence="6" type="primary">ubiE</name>
    <name evidence="7" type="ORF">DBW97_00345</name>
</gene>
<dbReference type="InterPro" id="IPR023576">
    <property type="entry name" value="UbiE/COQ5_MeTrFase_CS"/>
</dbReference>
<dbReference type="EC" id="2.1.1.163" evidence="6"/>
<evidence type="ECO:0000256" key="1">
    <source>
        <dbReference type="ARBA" id="ARBA00022428"/>
    </source>
</evidence>